<reference evidence="2 3" key="1">
    <citation type="submission" date="2022-09" db="EMBL/GenBank/DDBJ databases">
        <title>Chelativorans salina sp. nov., a novel slightly halophilic bacterium isolated from a saline lake sediment enrichment.</title>
        <authorList>
            <person name="Gao L."/>
            <person name="Fang B.-Z."/>
            <person name="Li W.-J."/>
        </authorList>
    </citation>
    <scope>NUCLEOTIDE SEQUENCE [LARGE SCALE GENOMIC DNA]</scope>
    <source>
        <strain evidence="2 3">EGI FJ00035</strain>
    </source>
</reference>
<gene>
    <name evidence="2" type="ORF">N5A92_06310</name>
</gene>
<proteinExistence type="predicted"/>
<dbReference type="Proteomes" id="UP001320831">
    <property type="component" value="Unassembled WGS sequence"/>
</dbReference>
<evidence type="ECO:0000313" key="3">
    <source>
        <dbReference type="Proteomes" id="UP001320831"/>
    </source>
</evidence>
<organism evidence="2 3">
    <name type="scientific">Chelativorans salis</name>
    <dbReference type="NCBI Taxonomy" id="2978478"/>
    <lineage>
        <taxon>Bacteria</taxon>
        <taxon>Pseudomonadati</taxon>
        <taxon>Pseudomonadota</taxon>
        <taxon>Alphaproteobacteria</taxon>
        <taxon>Hyphomicrobiales</taxon>
        <taxon>Phyllobacteriaceae</taxon>
        <taxon>Chelativorans</taxon>
    </lineage>
</organism>
<dbReference type="EMBL" id="JAOCZP010000002">
    <property type="protein sequence ID" value="MCT7374645.1"/>
    <property type="molecule type" value="Genomic_DNA"/>
</dbReference>
<evidence type="ECO:0000313" key="2">
    <source>
        <dbReference type="EMBL" id="MCT7374645.1"/>
    </source>
</evidence>
<feature type="transmembrane region" description="Helical" evidence="1">
    <location>
        <begin position="95"/>
        <end position="118"/>
    </location>
</feature>
<keyword evidence="3" id="KW-1185">Reference proteome</keyword>
<keyword evidence="1" id="KW-0812">Transmembrane</keyword>
<keyword evidence="1" id="KW-1133">Transmembrane helix</keyword>
<dbReference type="RefSeq" id="WP_260901133.1">
    <property type="nucleotide sequence ID" value="NZ_JAOCZP010000002.1"/>
</dbReference>
<comment type="caution">
    <text evidence="2">The sequence shown here is derived from an EMBL/GenBank/DDBJ whole genome shotgun (WGS) entry which is preliminary data.</text>
</comment>
<protein>
    <submittedName>
        <fullName evidence="2">Uncharacterized protein</fullName>
    </submittedName>
</protein>
<evidence type="ECO:0000256" key="1">
    <source>
        <dbReference type="SAM" id="Phobius"/>
    </source>
</evidence>
<keyword evidence="1" id="KW-0472">Membrane</keyword>
<accession>A0ABT2LJ79</accession>
<feature type="transmembrane region" description="Helical" evidence="1">
    <location>
        <begin position="55"/>
        <end position="83"/>
    </location>
</feature>
<sequence>MIGRVVKFLEVAPVAVFALAAAFVASSMALALRPAEPAAWQAFMTLLPVMREPVYLITGLAGASHGGALLLFAAVALAGCLLLMSAARLTHLRFFYSHGAFLALLYAMGQARVFQAGSEAVAYGEASLLDWSLDLSRFPAYGVVLFGLTAALCLAWHAAMLHDMARARAVARDTRARVAEALRQVKG</sequence>
<feature type="transmembrane region" description="Helical" evidence="1">
    <location>
        <begin position="138"/>
        <end position="159"/>
    </location>
</feature>
<name>A0ABT2LJ79_9HYPH</name>